<dbReference type="Proteomes" id="UP000468531">
    <property type="component" value="Unassembled WGS sequence"/>
</dbReference>
<gene>
    <name evidence="2" type="ORF">FNJ47_45575</name>
</gene>
<reference evidence="2 3" key="1">
    <citation type="journal article" date="2020" name="Arch. Microbiol.">
        <title>Bradyrhizobium uaiense sp. nov., a new highly efficient cowpea symbiont.</title>
        <authorList>
            <person name="Cabral Michel D."/>
            <person name="Azarias Guimaraes A."/>
            <person name="Martins da Costa E."/>
            <person name="Soares de Carvalho T."/>
            <person name="Balsanelli E."/>
            <person name="Willems A."/>
            <person name="Maltempi de Souza E."/>
            <person name="de Souza Moreira F.M."/>
        </authorList>
    </citation>
    <scope>NUCLEOTIDE SEQUENCE [LARGE SCALE GENOMIC DNA]</scope>
    <source>
        <strain evidence="2 3">UFLA 03-164</strain>
    </source>
</reference>
<dbReference type="EMBL" id="VKHP01000424">
    <property type="protein sequence ID" value="NEV02756.1"/>
    <property type="molecule type" value="Genomic_DNA"/>
</dbReference>
<sequence>MELPSGIWEDMAMKGSSLFVRNVAVAALSIVPLLCGSSAPAWSQPSPLPEVSVDAPRHAAGPHRSSQRAAARSAASSSAHTSATSVFCIGGCMTSFRSGDRPWVGCSWSAGASAYTGCRNIGPGGVHFKSYNECTETGLHNGWRSGEVSAFCTSLALK</sequence>
<protein>
    <submittedName>
        <fullName evidence="2">Uncharacterized protein</fullName>
    </submittedName>
</protein>
<evidence type="ECO:0000313" key="3">
    <source>
        <dbReference type="Proteomes" id="UP000468531"/>
    </source>
</evidence>
<feature type="compositionally biased region" description="Low complexity" evidence="1">
    <location>
        <begin position="63"/>
        <end position="74"/>
    </location>
</feature>
<evidence type="ECO:0000313" key="2">
    <source>
        <dbReference type="EMBL" id="NEV02756.1"/>
    </source>
</evidence>
<organism evidence="2 3">
    <name type="scientific">Bradyrhizobium uaiense</name>
    <dbReference type="NCBI Taxonomy" id="2594946"/>
    <lineage>
        <taxon>Bacteria</taxon>
        <taxon>Pseudomonadati</taxon>
        <taxon>Pseudomonadota</taxon>
        <taxon>Alphaproteobacteria</taxon>
        <taxon>Hyphomicrobiales</taxon>
        <taxon>Nitrobacteraceae</taxon>
        <taxon>Bradyrhizobium</taxon>
    </lineage>
</organism>
<comment type="caution">
    <text evidence="2">The sequence shown here is derived from an EMBL/GenBank/DDBJ whole genome shotgun (WGS) entry which is preliminary data.</text>
</comment>
<keyword evidence="3" id="KW-1185">Reference proteome</keyword>
<evidence type="ECO:0000256" key="1">
    <source>
        <dbReference type="SAM" id="MobiDB-lite"/>
    </source>
</evidence>
<accession>A0A6P1BWE6</accession>
<feature type="region of interest" description="Disordered" evidence="1">
    <location>
        <begin position="46"/>
        <end position="74"/>
    </location>
</feature>
<name>A0A6P1BWE6_9BRAD</name>
<proteinExistence type="predicted"/>
<dbReference type="AlphaFoldDB" id="A0A6P1BWE6"/>